<dbReference type="AlphaFoldDB" id="A0A9K3H5N4"/>
<sequence>MENNNIFILQTNITNHSRPTIRETIPSGSRFHQNSPLIALFICHNYRTNRIPLQVVKLIIP</sequence>
<dbReference type="EMBL" id="MNCJ02000329">
    <property type="protein sequence ID" value="KAF5768447.1"/>
    <property type="molecule type" value="Genomic_DNA"/>
</dbReference>
<dbReference type="Gramene" id="mRNA:HanXRQr2_Chr14g0636561">
    <property type="protein sequence ID" value="CDS:HanXRQr2_Chr14g0636561.1"/>
    <property type="gene ID" value="HanXRQr2_Chr14g0636561"/>
</dbReference>
<comment type="caution">
    <text evidence="1">The sequence shown here is derived from an EMBL/GenBank/DDBJ whole genome shotgun (WGS) entry which is preliminary data.</text>
</comment>
<dbReference type="Proteomes" id="UP000215914">
    <property type="component" value="Unassembled WGS sequence"/>
</dbReference>
<organism evidence="1 2">
    <name type="scientific">Helianthus annuus</name>
    <name type="common">Common sunflower</name>
    <dbReference type="NCBI Taxonomy" id="4232"/>
    <lineage>
        <taxon>Eukaryota</taxon>
        <taxon>Viridiplantae</taxon>
        <taxon>Streptophyta</taxon>
        <taxon>Embryophyta</taxon>
        <taxon>Tracheophyta</taxon>
        <taxon>Spermatophyta</taxon>
        <taxon>Magnoliopsida</taxon>
        <taxon>eudicotyledons</taxon>
        <taxon>Gunneridae</taxon>
        <taxon>Pentapetalae</taxon>
        <taxon>asterids</taxon>
        <taxon>campanulids</taxon>
        <taxon>Asterales</taxon>
        <taxon>Asteraceae</taxon>
        <taxon>Asteroideae</taxon>
        <taxon>Heliantheae alliance</taxon>
        <taxon>Heliantheae</taxon>
        <taxon>Helianthus</taxon>
    </lineage>
</organism>
<reference evidence="1" key="2">
    <citation type="submission" date="2020-06" db="EMBL/GenBank/DDBJ databases">
        <title>Helianthus annuus Genome sequencing and assembly Release 2.</title>
        <authorList>
            <person name="Gouzy J."/>
            <person name="Langlade N."/>
            <person name="Munos S."/>
        </authorList>
    </citation>
    <scope>NUCLEOTIDE SEQUENCE</scope>
    <source>
        <tissue evidence="1">Leaves</tissue>
    </source>
</reference>
<gene>
    <name evidence="1" type="ORF">HanXRQr2_Chr14g0636561</name>
</gene>
<protein>
    <submittedName>
        <fullName evidence="1">Uncharacterized protein</fullName>
    </submittedName>
</protein>
<name>A0A9K3H5N4_HELAN</name>
<proteinExistence type="predicted"/>
<evidence type="ECO:0000313" key="1">
    <source>
        <dbReference type="EMBL" id="KAF5768447.1"/>
    </source>
</evidence>
<evidence type="ECO:0000313" key="2">
    <source>
        <dbReference type="Proteomes" id="UP000215914"/>
    </source>
</evidence>
<reference evidence="1" key="1">
    <citation type="journal article" date="2017" name="Nature">
        <title>The sunflower genome provides insights into oil metabolism, flowering and Asterid evolution.</title>
        <authorList>
            <person name="Badouin H."/>
            <person name="Gouzy J."/>
            <person name="Grassa C.J."/>
            <person name="Murat F."/>
            <person name="Staton S.E."/>
            <person name="Cottret L."/>
            <person name="Lelandais-Briere C."/>
            <person name="Owens G.L."/>
            <person name="Carrere S."/>
            <person name="Mayjonade B."/>
            <person name="Legrand L."/>
            <person name="Gill N."/>
            <person name="Kane N.C."/>
            <person name="Bowers J.E."/>
            <person name="Hubner S."/>
            <person name="Bellec A."/>
            <person name="Berard A."/>
            <person name="Berges H."/>
            <person name="Blanchet N."/>
            <person name="Boniface M.C."/>
            <person name="Brunel D."/>
            <person name="Catrice O."/>
            <person name="Chaidir N."/>
            <person name="Claudel C."/>
            <person name="Donnadieu C."/>
            <person name="Faraut T."/>
            <person name="Fievet G."/>
            <person name="Helmstetter N."/>
            <person name="King M."/>
            <person name="Knapp S.J."/>
            <person name="Lai Z."/>
            <person name="Le Paslier M.C."/>
            <person name="Lippi Y."/>
            <person name="Lorenzon L."/>
            <person name="Mandel J.R."/>
            <person name="Marage G."/>
            <person name="Marchand G."/>
            <person name="Marquand E."/>
            <person name="Bret-Mestries E."/>
            <person name="Morien E."/>
            <person name="Nambeesan S."/>
            <person name="Nguyen T."/>
            <person name="Pegot-Espagnet P."/>
            <person name="Pouilly N."/>
            <person name="Raftis F."/>
            <person name="Sallet E."/>
            <person name="Schiex T."/>
            <person name="Thomas J."/>
            <person name="Vandecasteele C."/>
            <person name="Vares D."/>
            <person name="Vear F."/>
            <person name="Vautrin S."/>
            <person name="Crespi M."/>
            <person name="Mangin B."/>
            <person name="Burke J.M."/>
            <person name="Salse J."/>
            <person name="Munos S."/>
            <person name="Vincourt P."/>
            <person name="Rieseberg L.H."/>
            <person name="Langlade N.B."/>
        </authorList>
    </citation>
    <scope>NUCLEOTIDE SEQUENCE</scope>
    <source>
        <tissue evidence="1">Leaves</tissue>
    </source>
</reference>
<accession>A0A9K3H5N4</accession>
<keyword evidence="2" id="KW-1185">Reference proteome</keyword>